<evidence type="ECO:0000256" key="3">
    <source>
        <dbReference type="ARBA" id="ARBA00006047"/>
    </source>
</evidence>
<dbReference type="Pfam" id="PF00343">
    <property type="entry name" value="Phosphorylase"/>
    <property type="match status" value="1"/>
</dbReference>
<dbReference type="InterPro" id="IPR011834">
    <property type="entry name" value="Agluc_phsphrylas"/>
</dbReference>
<dbReference type="EMBL" id="PYXZ01000006">
    <property type="protein sequence ID" value="PUA80495.1"/>
    <property type="molecule type" value="Genomic_DNA"/>
</dbReference>
<dbReference type="PANTHER" id="PTHR42655">
    <property type="entry name" value="GLYCOGEN PHOSPHORYLASE"/>
    <property type="match status" value="1"/>
</dbReference>
<evidence type="ECO:0000256" key="4">
    <source>
        <dbReference type="ARBA" id="ARBA00012591"/>
    </source>
</evidence>
<dbReference type="PIRSF" id="PIRSF000460">
    <property type="entry name" value="Pprylas_GlgP"/>
    <property type="match status" value="1"/>
</dbReference>
<dbReference type="RefSeq" id="WP_108345301.1">
    <property type="nucleotide sequence ID" value="NZ_PYXZ01000006.1"/>
</dbReference>
<comment type="function">
    <text evidence="10">Phosphorylase is an important allosteric enzyme in carbohydrate metabolism. Enzymes from different sources differ in their regulatory mechanisms and in their natural substrates. However, all known phosphorylases share catalytic and structural properties.</text>
</comment>
<dbReference type="EC" id="2.4.1.1" evidence="4"/>
<evidence type="ECO:0000256" key="5">
    <source>
        <dbReference type="ARBA" id="ARBA00022533"/>
    </source>
</evidence>
<dbReference type="SUPFAM" id="SSF53756">
    <property type="entry name" value="UDP-Glycosyltransferase/glycogen phosphorylase"/>
    <property type="match status" value="1"/>
</dbReference>
<evidence type="ECO:0000256" key="7">
    <source>
        <dbReference type="ARBA" id="ARBA00022679"/>
    </source>
</evidence>
<evidence type="ECO:0000256" key="6">
    <source>
        <dbReference type="ARBA" id="ARBA00022676"/>
    </source>
</evidence>
<comment type="catalytic activity">
    <reaction evidence="1">
        <text>[(1-&gt;4)-alpha-D-glucosyl](n) + phosphate = [(1-&gt;4)-alpha-D-glucosyl](n-1) + alpha-D-glucose 1-phosphate</text>
        <dbReference type="Rhea" id="RHEA:41732"/>
        <dbReference type="Rhea" id="RHEA-COMP:9584"/>
        <dbReference type="Rhea" id="RHEA-COMP:9586"/>
        <dbReference type="ChEBI" id="CHEBI:15444"/>
        <dbReference type="ChEBI" id="CHEBI:43474"/>
        <dbReference type="ChEBI" id="CHEBI:58601"/>
        <dbReference type="EC" id="2.4.1.1"/>
    </reaction>
</comment>
<dbReference type="GO" id="GO:0008184">
    <property type="term" value="F:glycogen phosphorylase activity"/>
    <property type="evidence" value="ECO:0007669"/>
    <property type="project" value="InterPro"/>
</dbReference>
<keyword evidence="9" id="KW-0119">Carbohydrate metabolism</keyword>
<dbReference type="InterPro" id="IPR000811">
    <property type="entry name" value="Glyco_trans_35"/>
</dbReference>
<dbReference type="Proteomes" id="UP000244867">
    <property type="component" value="Unassembled WGS sequence"/>
</dbReference>
<dbReference type="InterPro" id="IPR052182">
    <property type="entry name" value="Glycogen/Maltodextrin_Phosph"/>
</dbReference>
<dbReference type="InterPro" id="IPR024517">
    <property type="entry name" value="Glycogen_phosphorylase_DUF3417"/>
</dbReference>
<evidence type="ECO:0000256" key="2">
    <source>
        <dbReference type="ARBA" id="ARBA00001933"/>
    </source>
</evidence>
<evidence type="ECO:0000313" key="14">
    <source>
        <dbReference type="Proteomes" id="UP000244867"/>
    </source>
</evidence>
<keyword evidence="5" id="KW-0021">Allosteric enzyme</keyword>
<dbReference type="OrthoDB" id="9760804at2"/>
<comment type="similarity">
    <text evidence="3">Belongs to the glycogen phosphorylase family.</text>
</comment>
<reference evidence="13 14" key="1">
    <citation type="submission" date="2018-03" db="EMBL/GenBank/DDBJ databases">
        <authorList>
            <person name="Keele B.F."/>
        </authorList>
    </citation>
    <scope>NUCLEOTIDE SEQUENCE [LARGE SCALE GENOMIC DNA]</scope>
    <source>
        <strain evidence="13 14">IB-3</strain>
    </source>
</reference>
<dbReference type="AlphaFoldDB" id="A0A2R7YVU7"/>
<evidence type="ECO:0000256" key="10">
    <source>
        <dbReference type="ARBA" id="ARBA00025174"/>
    </source>
</evidence>
<dbReference type="NCBIfam" id="TIGR02094">
    <property type="entry name" value="more_P_ylases"/>
    <property type="match status" value="1"/>
</dbReference>
<sequence>MRAIRRFTVRPVLPEALSGLATLAGNLRWSWHPETQDVFASIDTRLWDEVNHDPVRLLGAVGRARLDELSGDHDFLHRLGVATDSLEAYLTGERWYSRRAGDDAPRSIAYFSPEYGITAVLPQYSGGLGILAGDHLKAASDLGIPVVGVGLFYRHGYFKQSLSREGWQQETYPVLDPDELPLTLLREADGSRAVVSIAMPGGSDLLARIFVAHVGRVPLLLLDSDIEENPQHYRDVTDRLYGGNSEHRLRQELLLGVGGVRALRAYSRITGAPAPEVFHTNEGHAGFLGIERIRELTVGDGPALDFDTALEVSRAGTVFTTHTPVPAGIDRFPRELIQQYFGGGSSPTPGVPADRVLALGAEDYDGGDAGVFNMAVMGFRLAQRANGVSQLHGHVSRGMFNGLWPAFDEAEVPIGSITNGVHGPTWIAREIFEIGAELGADVGGDDTDALWPLVDQIPGRRLWDLKRTLRARLVDDARARLAKSSARRGFAPAELGWIETALDPDVLTIGFARRVPSYKRLTLMLRDPDRLKRILLDPERPVQLVIAGKSHPADDGGKKLIQELVRFADDPEVRHRIVFLPNYDIAMAQPLYPGCDVWLNNPLRPYEACGTSGMKAALNGGLNLSILDGWWDEWYDGNNGWAIPSADGVDDVDRRDDLEADALYDLIENEVAPRFYDVDEEGVPTRWLEMVRHTLKSLGPKVLATRQVRDYVRELYAPAARTSRALNSDYAGARSLAAWKSTVRAGWPSVRVEHVESGGVGDVAEVGASFAVRAFVALADLSPDDVEVQVVHGRAGADDELHDATTSVMHVVESYDGNRHRFDADVPLDRSGAFGYTVRVVPRNAALASVSEMGLVAVPA</sequence>
<evidence type="ECO:0000313" key="13">
    <source>
        <dbReference type="EMBL" id="PUA80495.1"/>
    </source>
</evidence>
<organism evidence="13 14">
    <name type="scientific">Nocardioides currus</name>
    <dbReference type="NCBI Taxonomy" id="2133958"/>
    <lineage>
        <taxon>Bacteria</taxon>
        <taxon>Bacillati</taxon>
        <taxon>Actinomycetota</taxon>
        <taxon>Actinomycetes</taxon>
        <taxon>Propionibacteriales</taxon>
        <taxon>Nocardioidaceae</taxon>
        <taxon>Nocardioides</taxon>
    </lineage>
</organism>
<dbReference type="GO" id="GO:0005975">
    <property type="term" value="P:carbohydrate metabolic process"/>
    <property type="evidence" value="ECO:0007669"/>
    <property type="project" value="InterPro"/>
</dbReference>
<name>A0A2R7YVU7_9ACTN</name>
<keyword evidence="14" id="KW-1185">Reference proteome</keyword>
<keyword evidence="8 11" id="KW-0663">Pyridoxal phosphate</keyword>
<evidence type="ECO:0000256" key="8">
    <source>
        <dbReference type="ARBA" id="ARBA00022898"/>
    </source>
</evidence>
<dbReference type="GO" id="GO:0030170">
    <property type="term" value="F:pyridoxal phosphate binding"/>
    <property type="evidence" value="ECO:0007669"/>
    <property type="project" value="InterPro"/>
</dbReference>
<comment type="cofactor">
    <cofactor evidence="2">
        <name>pyridoxal 5'-phosphate</name>
        <dbReference type="ChEBI" id="CHEBI:597326"/>
    </cofactor>
</comment>
<feature type="modified residue" description="N6-(pyridoxal phosphate)lysine" evidence="11">
    <location>
        <position position="615"/>
    </location>
</feature>
<dbReference type="PANTHER" id="PTHR42655:SF1">
    <property type="entry name" value="GLYCOGEN PHOSPHORYLASE"/>
    <property type="match status" value="1"/>
</dbReference>
<dbReference type="PROSITE" id="PS00102">
    <property type="entry name" value="PHOSPHORYLASE"/>
    <property type="match status" value="1"/>
</dbReference>
<gene>
    <name evidence="13" type="ORF">C7S10_14635</name>
</gene>
<keyword evidence="6" id="KW-0328">Glycosyltransferase</keyword>
<evidence type="ECO:0000259" key="12">
    <source>
        <dbReference type="Pfam" id="PF11897"/>
    </source>
</evidence>
<evidence type="ECO:0000256" key="11">
    <source>
        <dbReference type="PIRSR" id="PIRSR000460-1"/>
    </source>
</evidence>
<proteinExistence type="inferred from homology"/>
<protein>
    <recommendedName>
        <fullName evidence="4">glycogen phosphorylase</fullName>
        <ecNumber evidence="4">2.4.1.1</ecNumber>
    </recommendedName>
</protein>
<comment type="caution">
    <text evidence="13">The sequence shown here is derived from an EMBL/GenBank/DDBJ whole genome shotgun (WGS) entry which is preliminary data.</text>
</comment>
<dbReference type="Pfam" id="PF11897">
    <property type="entry name" value="DUF3417"/>
    <property type="match status" value="1"/>
</dbReference>
<feature type="domain" description="DUF3417" evidence="12">
    <location>
        <begin position="13"/>
        <end position="121"/>
    </location>
</feature>
<dbReference type="InterPro" id="IPR035090">
    <property type="entry name" value="Pyridoxal_P_attach_site"/>
</dbReference>
<evidence type="ECO:0000256" key="9">
    <source>
        <dbReference type="ARBA" id="ARBA00023277"/>
    </source>
</evidence>
<dbReference type="Gene3D" id="3.40.50.2000">
    <property type="entry name" value="Glycogen Phosphorylase B"/>
    <property type="match status" value="3"/>
</dbReference>
<accession>A0A2R7YVU7</accession>
<evidence type="ECO:0000256" key="1">
    <source>
        <dbReference type="ARBA" id="ARBA00001275"/>
    </source>
</evidence>
<keyword evidence="7" id="KW-0808">Transferase</keyword>